<evidence type="ECO:0000313" key="1">
    <source>
        <dbReference type="EMBL" id="QTL96837.1"/>
    </source>
</evidence>
<dbReference type="Gene3D" id="3.40.50.360">
    <property type="match status" value="1"/>
</dbReference>
<dbReference type="SUPFAM" id="SSF52218">
    <property type="entry name" value="Flavoproteins"/>
    <property type="match status" value="1"/>
</dbReference>
<dbReference type="AlphaFoldDB" id="A0A8A7KD68"/>
<reference evidence="1" key="1">
    <citation type="submission" date="2019-12" db="EMBL/GenBank/DDBJ databases">
        <authorList>
            <person name="zhang j."/>
            <person name="sun C.M."/>
        </authorList>
    </citation>
    <scope>NUCLEOTIDE SEQUENCE</scope>
    <source>
        <strain evidence="1">NS-1</strain>
    </source>
</reference>
<sequence>MKVLVIHAQDDKITKIAKAMVEGIVNNGNQADRISTSDTGGLVNFHSYDLVLVGSPTKGFFKGKIDENIKPFLGQCKRTVGKEAVAFVTPRGFATTKALKLVMAVLESLGCIVKDFVSLSTVKEARVFGGKL</sequence>
<accession>A0A8A7KD68</accession>
<proteinExistence type="predicted"/>
<keyword evidence="2" id="KW-1185">Reference proteome</keyword>
<dbReference type="RefSeq" id="WP_125987687.1">
    <property type="nucleotide sequence ID" value="NZ_CP046640.1"/>
</dbReference>
<dbReference type="Proteomes" id="UP000665020">
    <property type="component" value="Chromosome"/>
</dbReference>
<name>A0A8A7KD68_9FIRM</name>
<dbReference type="KEGG" id="ifn:GM661_02035"/>
<gene>
    <name evidence="1" type="ORF">GM661_02035</name>
</gene>
<evidence type="ECO:0000313" key="2">
    <source>
        <dbReference type="Proteomes" id="UP000665020"/>
    </source>
</evidence>
<dbReference type="GO" id="GO:0003677">
    <property type="term" value="F:DNA binding"/>
    <property type="evidence" value="ECO:0007669"/>
    <property type="project" value="UniProtKB-KW"/>
</dbReference>
<dbReference type="InterPro" id="IPR029039">
    <property type="entry name" value="Flavoprotein-like_sf"/>
</dbReference>
<dbReference type="EMBL" id="CP046640">
    <property type="protein sequence ID" value="QTL96837.1"/>
    <property type="molecule type" value="Genomic_DNA"/>
</dbReference>
<protein>
    <submittedName>
        <fullName evidence="1">DNA-binding response regulator</fullName>
    </submittedName>
</protein>
<organism evidence="1 2">
    <name type="scientific">Iocasia fonsfrigidae</name>
    <dbReference type="NCBI Taxonomy" id="2682810"/>
    <lineage>
        <taxon>Bacteria</taxon>
        <taxon>Bacillati</taxon>
        <taxon>Bacillota</taxon>
        <taxon>Clostridia</taxon>
        <taxon>Halanaerobiales</taxon>
        <taxon>Halanaerobiaceae</taxon>
        <taxon>Iocasia</taxon>
    </lineage>
</organism>
<keyword evidence="1" id="KW-0238">DNA-binding</keyword>